<accession>A0ABT3QT85</accession>
<gene>
    <name evidence="4" type="ORF">OPR82_19070</name>
</gene>
<dbReference type="InterPro" id="IPR022770">
    <property type="entry name" value="IucA/IucC-like_C"/>
</dbReference>
<evidence type="ECO:0000256" key="1">
    <source>
        <dbReference type="ARBA" id="ARBA00007832"/>
    </source>
</evidence>
<dbReference type="Proteomes" id="UP001301216">
    <property type="component" value="Unassembled WGS sequence"/>
</dbReference>
<dbReference type="Pfam" id="PF06276">
    <property type="entry name" value="FhuF"/>
    <property type="match status" value="1"/>
</dbReference>
<dbReference type="InterPro" id="IPR007310">
    <property type="entry name" value="Aerobactin_biosyn_IucA/IucC_N"/>
</dbReference>
<proteinExistence type="inferred from homology"/>
<dbReference type="PANTHER" id="PTHR34384">
    <property type="entry name" value="L-2,3-DIAMINOPROPANOATE--CITRATE LIGASE"/>
    <property type="match status" value="1"/>
</dbReference>
<keyword evidence="5" id="KW-1185">Reference proteome</keyword>
<sequence>MRLKLAASALEVHVPLMSWSAAGYHRFGTPMWKADGDRLEPVSLPELAARLLKEDVIGGSVSQEAKLLFQHRLLDSMRAILALLRETGDERPFAKADVNFIGAEKALRFGHAVHPFPRSRDEFTHEDSLRFGPEYGNSFSLRWWAVAPELIAHGAVEGFDVTSAIAAMIAPDSLLAKKVAGRSVIPLHPWQAARLMLRPDIQQLQRHGRIVDLGIGGPDWRATTSLRAVHSPQSAWMLKFSLSLRLTNSRRIVEPGECQPGMNVQRLLTGAVGEALRKRFPRFHIMGEPGWIALRLPDGAIDTETIAVFRENPFQSNNEPQAAVLAALCERHPNGEGSHVGDLIHRIAQREGAQTSAVAKRWFAQFLDVAITPFMIAQGDYGLLFGAHQQNLVVGLHNGWPYALFFRDCQGTGYVRSFLPALREHLPEAGGATDHVFGADEAAQLVGYYLFINGVFALIAALSDVQDVDEAELFTSLRQLLQRLRDTSIRDATALEYLLDSPTLLAKGNFMISAGNVNENTDMTDPLASYIRFANPLATR</sequence>
<reference evidence="4 5" key="1">
    <citation type="submission" date="2022-11" db="EMBL/GenBank/DDBJ databases">
        <title>Brucella sp. YY2X, whole genome shotgun sequencing project.</title>
        <authorList>
            <person name="Yang Y."/>
        </authorList>
    </citation>
    <scope>NUCLEOTIDE SEQUENCE [LARGE SCALE GENOMIC DNA]</scope>
    <source>
        <strain evidence="4 5">YY2X</strain>
    </source>
</reference>
<comment type="similarity">
    <text evidence="1">Belongs to the IucA/IucC family.</text>
</comment>
<protein>
    <submittedName>
        <fullName evidence="4">IucA/IucC family protein</fullName>
    </submittedName>
</protein>
<dbReference type="RefSeq" id="WP_265986474.1">
    <property type="nucleotide sequence ID" value="NZ_JAPHAV010000015.1"/>
</dbReference>
<evidence type="ECO:0000259" key="2">
    <source>
        <dbReference type="Pfam" id="PF04183"/>
    </source>
</evidence>
<evidence type="ECO:0000313" key="4">
    <source>
        <dbReference type="EMBL" id="MCX2698824.1"/>
    </source>
</evidence>
<dbReference type="PANTHER" id="PTHR34384:SF5">
    <property type="entry name" value="L-2,3-DIAMINOPROPANOATE--CITRATE LIGASE"/>
    <property type="match status" value="1"/>
</dbReference>
<dbReference type="Pfam" id="PF04183">
    <property type="entry name" value="IucA_IucC"/>
    <property type="match status" value="1"/>
</dbReference>
<name>A0ABT3QT85_9HYPH</name>
<feature type="domain" description="Aerobactin siderophore biosynthesis IucA/IucC-like C-terminal" evidence="3">
    <location>
        <begin position="361"/>
        <end position="513"/>
    </location>
</feature>
<dbReference type="InterPro" id="IPR037455">
    <property type="entry name" value="LucA/IucC-like"/>
</dbReference>
<comment type="caution">
    <text evidence="4">The sequence shown here is derived from an EMBL/GenBank/DDBJ whole genome shotgun (WGS) entry which is preliminary data.</text>
</comment>
<dbReference type="EMBL" id="JAPHAV010000015">
    <property type="protein sequence ID" value="MCX2698824.1"/>
    <property type="molecule type" value="Genomic_DNA"/>
</dbReference>
<evidence type="ECO:0000313" key="5">
    <source>
        <dbReference type="Proteomes" id="UP001301216"/>
    </source>
</evidence>
<dbReference type="Gene3D" id="1.10.510.40">
    <property type="match status" value="1"/>
</dbReference>
<organism evidence="4 5">
    <name type="scientific">Ochrobactrum chromiisoli</name>
    <dbReference type="NCBI Taxonomy" id="2993941"/>
    <lineage>
        <taxon>Bacteria</taxon>
        <taxon>Pseudomonadati</taxon>
        <taxon>Pseudomonadota</taxon>
        <taxon>Alphaproteobacteria</taxon>
        <taxon>Hyphomicrobiales</taxon>
        <taxon>Brucellaceae</taxon>
        <taxon>Brucella/Ochrobactrum group</taxon>
        <taxon>Ochrobactrum</taxon>
    </lineage>
</organism>
<feature type="domain" description="Aerobactin siderophore biosynthesis IucA/IucC N-terminal" evidence="2">
    <location>
        <begin position="100"/>
        <end position="330"/>
    </location>
</feature>
<evidence type="ECO:0000259" key="3">
    <source>
        <dbReference type="Pfam" id="PF06276"/>
    </source>
</evidence>